<accession>A0A4S8HGD0</accession>
<evidence type="ECO:0000256" key="1">
    <source>
        <dbReference type="ARBA" id="ARBA00004141"/>
    </source>
</evidence>
<evidence type="ECO:0000313" key="7">
    <source>
        <dbReference type="EMBL" id="THU33541.1"/>
    </source>
</evidence>
<keyword evidence="4 5" id="KW-0472">Membrane</keyword>
<dbReference type="Pfam" id="PF04932">
    <property type="entry name" value="Wzy_C"/>
    <property type="match status" value="1"/>
</dbReference>
<feature type="transmembrane region" description="Helical" evidence="5">
    <location>
        <begin position="12"/>
        <end position="42"/>
    </location>
</feature>
<keyword evidence="2 5" id="KW-0812">Transmembrane</keyword>
<dbReference type="RefSeq" id="WP_136580029.1">
    <property type="nucleotide sequence ID" value="NZ_STFF01000009.1"/>
</dbReference>
<feature type="domain" description="O-antigen ligase-related" evidence="6">
    <location>
        <begin position="197"/>
        <end position="368"/>
    </location>
</feature>
<dbReference type="AlphaFoldDB" id="A0A4S8HGD0"/>
<feature type="transmembrane region" description="Helical" evidence="5">
    <location>
        <begin position="212"/>
        <end position="230"/>
    </location>
</feature>
<name>A0A4S8HGD0_9BACT</name>
<dbReference type="PANTHER" id="PTHR37422">
    <property type="entry name" value="TEICHURONIC ACID BIOSYNTHESIS PROTEIN TUAE"/>
    <property type="match status" value="1"/>
</dbReference>
<keyword evidence="8" id="KW-1185">Reference proteome</keyword>
<dbReference type="Proteomes" id="UP000306918">
    <property type="component" value="Unassembled WGS sequence"/>
</dbReference>
<dbReference type="PANTHER" id="PTHR37422:SF13">
    <property type="entry name" value="LIPOPOLYSACCHARIDE BIOSYNTHESIS PROTEIN PA4999-RELATED"/>
    <property type="match status" value="1"/>
</dbReference>
<dbReference type="OrthoDB" id="1631746at2"/>
<protein>
    <submittedName>
        <fullName evidence="7">O-antigen ligase family protein</fullName>
    </submittedName>
</protein>
<dbReference type="InterPro" id="IPR051533">
    <property type="entry name" value="WaaL-like"/>
</dbReference>
<evidence type="ECO:0000256" key="5">
    <source>
        <dbReference type="SAM" id="Phobius"/>
    </source>
</evidence>
<feature type="transmembrane region" description="Helical" evidence="5">
    <location>
        <begin position="237"/>
        <end position="255"/>
    </location>
</feature>
<evidence type="ECO:0000256" key="3">
    <source>
        <dbReference type="ARBA" id="ARBA00022989"/>
    </source>
</evidence>
<evidence type="ECO:0000256" key="2">
    <source>
        <dbReference type="ARBA" id="ARBA00022692"/>
    </source>
</evidence>
<feature type="transmembrane region" description="Helical" evidence="5">
    <location>
        <begin position="163"/>
        <end position="181"/>
    </location>
</feature>
<dbReference type="InterPro" id="IPR007016">
    <property type="entry name" value="O-antigen_ligase-rel_domated"/>
</dbReference>
<keyword evidence="7" id="KW-0436">Ligase</keyword>
<feature type="transmembrane region" description="Helical" evidence="5">
    <location>
        <begin position="352"/>
        <end position="371"/>
    </location>
</feature>
<evidence type="ECO:0000313" key="8">
    <source>
        <dbReference type="Proteomes" id="UP000306918"/>
    </source>
</evidence>
<dbReference type="EMBL" id="STFF01000009">
    <property type="protein sequence ID" value="THU33541.1"/>
    <property type="molecule type" value="Genomic_DNA"/>
</dbReference>
<feature type="transmembrane region" description="Helical" evidence="5">
    <location>
        <begin position="122"/>
        <end position="143"/>
    </location>
</feature>
<feature type="transmembrane region" description="Helical" evidence="5">
    <location>
        <begin position="92"/>
        <end position="110"/>
    </location>
</feature>
<evidence type="ECO:0000259" key="6">
    <source>
        <dbReference type="Pfam" id="PF04932"/>
    </source>
</evidence>
<comment type="subcellular location">
    <subcellularLocation>
        <location evidence="1">Membrane</location>
        <topology evidence="1">Multi-pass membrane protein</topology>
    </subcellularLocation>
</comment>
<proteinExistence type="predicted"/>
<dbReference type="GO" id="GO:0016020">
    <property type="term" value="C:membrane"/>
    <property type="evidence" value="ECO:0007669"/>
    <property type="project" value="UniProtKB-SubCell"/>
</dbReference>
<organism evidence="7 8">
    <name type="scientific">Niastella caeni</name>
    <dbReference type="NCBI Taxonomy" id="2569763"/>
    <lineage>
        <taxon>Bacteria</taxon>
        <taxon>Pseudomonadati</taxon>
        <taxon>Bacteroidota</taxon>
        <taxon>Chitinophagia</taxon>
        <taxon>Chitinophagales</taxon>
        <taxon>Chitinophagaceae</taxon>
        <taxon>Niastella</taxon>
    </lineage>
</organism>
<evidence type="ECO:0000256" key="4">
    <source>
        <dbReference type="ARBA" id="ARBA00023136"/>
    </source>
</evidence>
<sequence length="436" mass="49660">MNNNKNNLANLFLYLFYLGFLVSVAGGFRAISSIAIGLILVTSFIKNKTETGSWFNPGLRNKYVIACSLFFLLQIIPLAYTNDFLSAWQHVQVKSALLFIPLCFYGCSYINKTRFNSLMTAYVYMLAIMLTWCLGVSFIKYHFQQADITVFFYHDLARDLGYHAVHFSIFVFAGLIYLLQIATGGRHLVNRTIHFLLIAYFIGGILLLSSKLVIIFMLACLVFYFFILLQKNLHTKWAIAIVAITGILFCSSILFTKNPINRRFADLMHGNIGVIQQTSFSPANYFNGVQFRLLQWRFVKEIMQENKAWLFGVTPAKAQSLLNQKYLSTHMYTGEPGSARHGYLGYNTHNQFLEALLQTGIIGLICFMAICFEMIKITVQQKSRMLTALVTLLLAYALFESVLETQYGLVFFIFLPLFFARPNSREPTGKTAPSTE</sequence>
<comment type="caution">
    <text evidence="7">The sequence shown here is derived from an EMBL/GenBank/DDBJ whole genome shotgun (WGS) entry which is preliminary data.</text>
</comment>
<gene>
    <name evidence="7" type="ORF">FAM09_25675</name>
</gene>
<feature type="transmembrane region" description="Helical" evidence="5">
    <location>
        <begin position="63"/>
        <end position="80"/>
    </location>
</feature>
<keyword evidence="3 5" id="KW-1133">Transmembrane helix</keyword>
<reference evidence="7 8" key="1">
    <citation type="submission" date="2019-04" db="EMBL/GenBank/DDBJ databases">
        <title>Niastella caeni sp. nov., isolated from activated sludge.</title>
        <authorList>
            <person name="Sheng M."/>
        </authorList>
    </citation>
    <scope>NUCLEOTIDE SEQUENCE [LARGE SCALE GENOMIC DNA]</scope>
    <source>
        <strain evidence="7 8">HX-2-15</strain>
    </source>
</reference>
<dbReference type="GO" id="GO:0016874">
    <property type="term" value="F:ligase activity"/>
    <property type="evidence" value="ECO:0007669"/>
    <property type="project" value="UniProtKB-KW"/>
</dbReference>